<accession>A0ABU2A4K2</accession>
<evidence type="ECO:0000313" key="2">
    <source>
        <dbReference type="EMBL" id="MDR7332129.1"/>
    </source>
</evidence>
<dbReference type="PROSITE" id="PS51819">
    <property type="entry name" value="VOC"/>
    <property type="match status" value="1"/>
</dbReference>
<reference evidence="2 3" key="1">
    <citation type="submission" date="2023-07" db="EMBL/GenBank/DDBJ databases">
        <title>Sorghum-associated microbial communities from plants grown in Nebraska, USA.</title>
        <authorList>
            <person name="Schachtman D."/>
        </authorList>
    </citation>
    <scope>NUCLEOTIDE SEQUENCE [LARGE SCALE GENOMIC DNA]</scope>
    <source>
        <strain evidence="2 3">BE316</strain>
    </source>
</reference>
<name>A0ABU2A4K2_9BURK</name>
<dbReference type="PANTHER" id="PTHR35006">
    <property type="entry name" value="GLYOXALASE FAMILY PROTEIN (AFU_ORTHOLOGUE AFUA_5G14830)"/>
    <property type="match status" value="1"/>
</dbReference>
<proteinExistence type="predicted"/>
<dbReference type="InterPro" id="IPR037523">
    <property type="entry name" value="VOC_core"/>
</dbReference>
<dbReference type="CDD" id="cd07262">
    <property type="entry name" value="VOC_like"/>
    <property type="match status" value="1"/>
</dbReference>
<dbReference type="Pfam" id="PF00903">
    <property type="entry name" value="Glyoxalase"/>
    <property type="match status" value="1"/>
</dbReference>
<comment type="caution">
    <text evidence="2">The sequence shown here is derived from an EMBL/GenBank/DDBJ whole genome shotgun (WGS) entry which is preliminary data.</text>
</comment>
<dbReference type="Proteomes" id="UP001180825">
    <property type="component" value="Unassembled WGS sequence"/>
</dbReference>
<dbReference type="InterPro" id="IPR029068">
    <property type="entry name" value="Glyas_Bleomycin-R_OHBP_Dase"/>
</dbReference>
<sequence length="130" mass="13879">MAALDHIEFAVRDSSVSLAFYKAALRPLDMTVVVALGPTEARTGSRYGLGADGCPRLWIHDGKEGGVGMHVAFSAVKRAQVDAFWKAAVATGGVDNGAPGVRTRYHDHYYAAYVLDPDGNNIEVVCQMPA</sequence>
<dbReference type="SUPFAM" id="SSF54593">
    <property type="entry name" value="Glyoxalase/Bleomycin resistance protein/Dihydroxybiphenyl dioxygenase"/>
    <property type="match status" value="1"/>
</dbReference>
<feature type="domain" description="VOC" evidence="1">
    <location>
        <begin position="3"/>
        <end position="127"/>
    </location>
</feature>
<keyword evidence="3" id="KW-1185">Reference proteome</keyword>
<evidence type="ECO:0000259" key="1">
    <source>
        <dbReference type="PROSITE" id="PS51819"/>
    </source>
</evidence>
<evidence type="ECO:0000313" key="3">
    <source>
        <dbReference type="Proteomes" id="UP001180825"/>
    </source>
</evidence>
<organism evidence="2 3">
    <name type="scientific">Roseateles asaccharophilus</name>
    <dbReference type="NCBI Taxonomy" id="582607"/>
    <lineage>
        <taxon>Bacteria</taxon>
        <taxon>Pseudomonadati</taxon>
        <taxon>Pseudomonadota</taxon>
        <taxon>Betaproteobacteria</taxon>
        <taxon>Burkholderiales</taxon>
        <taxon>Sphaerotilaceae</taxon>
        <taxon>Roseateles</taxon>
    </lineage>
</organism>
<protein>
    <submittedName>
        <fullName evidence="2">Catechol 2,3-dioxygenase-like lactoylglutathione lyase family enzyme</fullName>
    </submittedName>
</protein>
<dbReference type="EMBL" id="JAVDXV010000002">
    <property type="protein sequence ID" value="MDR7332129.1"/>
    <property type="molecule type" value="Genomic_DNA"/>
</dbReference>
<dbReference type="Gene3D" id="3.10.180.10">
    <property type="entry name" value="2,3-Dihydroxybiphenyl 1,2-Dioxygenase, domain 1"/>
    <property type="match status" value="1"/>
</dbReference>
<dbReference type="PANTHER" id="PTHR35006:SF2">
    <property type="entry name" value="GLYOXALASE FAMILY PROTEIN (AFU_ORTHOLOGUE AFUA_5G14830)"/>
    <property type="match status" value="1"/>
</dbReference>
<gene>
    <name evidence="2" type="ORF">J2X21_001255</name>
</gene>
<dbReference type="RefSeq" id="WP_310326241.1">
    <property type="nucleotide sequence ID" value="NZ_JAVDXV010000002.1"/>
</dbReference>
<dbReference type="InterPro" id="IPR004360">
    <property type="entry name" value="Glyas_Fos-R_dOase_dom"/>
</dbReference>